<reference evidence="3" key="1">
    <citation type="journal article" date="2017" name="bioRxiv">
        <title>Conservation of a gene cluster reveals novel cercosporin biosynthetic mechanisms and extends production to the genus Colletotrichum.</title>
        <authorList>
            <person name="de Jonge R."/>
            <person name="Ebert M.K."/>
            <person name="Huitt-Roehl C.R."/>
            <person name="Pal P."/>
            <person name="Suttle J.C."/>
            <person name="Spanner R.E."/>
            <person name="Neubauer J.D."/>
            <person name="Jurick W.M.II."/>
            <person name="Stott K.A."/>
            <person name="Secor G.A."/>
            <person name="Thomma B.P.H.J."/>
            <person name="Van de Peer Y."/>
            <person name="Townsend C.A."/>
            <person name="Bolton M.D."/>
        </authorList>
    </citation>
    <scope>NUCLEOTIDE SEQUENCE [LARGE SCALE GENOMIC DNA]</scope>
    <source>
        <strain evidence="3">CBS538.71</strain>
    </source>
</reference>
<comment type="caution">
    <text evidence="2">The sequence shown here is derived from an EMBL/GenBank/DDBJ whole genome shotgun (WGS) entry which is preliminary data.</text>
</comment>
<evidence type="ECO:0000256" key="1">
    <source>
        <dbReference type="SAM" id="MobiDB-lite"/>
    </source>
</evidence>
<dbReference type="STRING" id="357750.A0A2S6BRI6"/>
<feature type="region of interest" description="Disordered" evidence="1">
    <location>
        <begin position="62"/>
        <end position="113"/>
    </location>
</feature>
<evidence type="ECO:0000313" key="3">
    <source>
        <dbReference type="Proteomes" id="UP000237631"/>
    </source>
</evidence>
<feature type="region of interest" description="Disordered" evidence="1">
    <location>
        <begin position="286"/>
        <end position="365"/>
    </location>
</feature>
<dbReference type="OrthoDB" id="3817435at2759"/>
<feature type="region of interest" description="Disordered" evidence="1">
    <location>
        <begin position="1"/>
        <end position="38"/>
    </location>
</feature>
<sequence length="571" mass="63168">MASADSSSRSSDTRRPPPKSPTSARVSTGDVAPIHHSRAQAGEDLWALLDMTPLVTSTYQPSFQGWQEAPSMPNSQDAGAGSKAPEYQTNSPNDVYPYQMLQSSSYGSHQSSDLAYTGTHKRKASLLVSDEEPFGLGYPPPAKRARPESTQMQGYPSAGFTQPLESQSEPSGMWPPIQLHDWPISPAWKEQQEQGNGWLVAVKDVDDLNELYGIKTDINPSLGYATEPQIDPDLLRLDHNVQAATSHNTNHSQNFKPMEASKGKSMASQPAGIAFSYYNGPGDFFTTDEFHQPPPTHSGSAQSYSGSADLTVPETAESAHAQQGVVKNAQVTLSEKASNTKPKPKRKSKSTLSGRTPKARMNTTRLKEDARPPMNQVITVNEIAVFNQKWMVNPALAVRLQQNKVTGPMMSTLHLDAIGKAKDSKLQTAMKNKIKKEYSQGGMYALKCSEWDVTNATKLGPESDLTANNWQFRDFYRYRNGDTKKPPKQVWKDYPLRLFYSHIDEKKWPTGQDRGVMTRVFEHCKRKGLTDATTAEWGSLIQDLPAEPDVTPQTSTKNLDQKAVDAYFGRV</sequence>
<feature type="compositionally biased region" description="Low complexity" evidence="1">
    <location>
        <begin position="1"/>
        <end position="10"/>
    </location>
</feature>
<feature type="compositionally biased region" description="Polar residues" evidence="1">
    <location>
        <begin position="297"/>
        <end position="308"/>
    </location>
</feature>
<name>A0A2S6BRI6_9PEZI</name>
<accession>A0A2S6BRI6</accession>
<gene>
    <name evidence="2" type="ORF">CBER1_05042</name>
</gene>
<organism evidence="2 3">
    <name type="scientific">Cercospora berteroae</name>
    <dbReference type="NCBI Taxonomy" id="357750"/>
    <lineage>
        <taxon>Eukaryota</taxon>
        <taxon>Fungi</taxon>
        <taxon>Dikarya</taxon>
        <taxon>Ascomycota</taxon>
        <taxon>Pezizomycotina</taxon>
        <taxon>Dothideomycetes</taxon>
        <taxon>Dothideomycetidae</taxon>
        <taxon>Mycosphaerellales</taxon>
        <taxon>Mycosphaerellaceae</taxon>
        <taxon>Cercospora</taxon>
    </lineage>
</organism>
<protein>
    <submittedName>
        <fullName evidence="2">Uncharacterized protein</fullName>
    </submittedName>
</protein>
<feature type="region of interest" description="Disordered" evidence="1">
    <location>
        <begin position="131"/>
        <end position="179"/>
    </location>
</feature>
<evidence type="ECO:0000313" key="2">
    <source>
        <dbReference type="EMBL" id="PPJ50083.1"/>
    </source>
</evidence>
<feature type="region of interest" description="Disordered" evidence="1">
    <location>
        <begin position="245"/>
        <end position="267"/>
    </location>
</feature>
<dbReference type="AlphaFoldDB" id="A0A2S6BRI6"/>
<dbReference type="EMBL" id="PNEN01001793">
    <property type="protein sequence ID" value="PPJ50083.1"/>
    <property type="molecule type" value="Genomic_DNA"/>
</dbReference>
<feature type="compositionally biased region" description="Polar residues" evidence="1">
    <location>
        <begin position="148"/>
        <end position="170"/>
    </location>
</feature>
<proteinExistence type="predicted"/>
<feature type="compositionally biased region" description="Low complexity" evidence="1">
    <location>
        <begin position="103"/>
        <end position="112"/>
    </location>
</feature>
<keyword evidence="3" id="KW-1185">Reference proteome</keyword>
<feature type="compositionally biased region" description="Polar residues" evidence="1">
    <location>
        <begin position="245"/>
        <end position="255"/>
    </location>
</feature>
<feature type="compositionally biased region" description="Polar residues" evidence="1">
    <location>
        <begin position="329"/>
        <end position="339"/>
    </location>
</feature>
<dbReference type="Proteomes" id="UP000237631">
    <property type="component" value="Unassembled WGS sequence"/>
</dbReference>